<keyword evidence="4" id="KW-0804">Transcription</keyword>
<name>A0A8S9X919_APOLU</name>
<dbReference type="Pfam" id="PF13873">
    <property type="entry name" value="Myb_DNA-bind_5"/>
    <property type="match status" value="1"/>
</dbReference>
<proteinExistence type="predicted"/>
<feature type="compositionally biased region" description="Polar residues" evidence="6">
    <location>
        <begin position="1067"/>
        <end position="1078"/>
    </location>
</feature>
<organism evidence="9 10">
    <name type="scientific">Apolygus lucorum</name>
    <name type="common">Small green plant bug</name>
    <name type="synonym">Lygocoris lucorum</name>
    <dbReference type="NCBI Taxonomy" id="248454"/>
    <lineage>
        <taxon>Eukaryota</taxon>
        <taxon>Metazoa</taxon>
        <taxon>Ecdysozoa</taxon>
        <taxon>Arthropoda</taxon>
        <taxon>Hexapoda</taxon>
        <taxon>Insecta</taxon>
        <taxon>Pterygota</taxon>
        <taxon>Neoptera</taxon>
        <taxon>Paraneoptera</taxon>
        <taxon>Hemiptera</taxon>
        <taxon>Heteroptera</taxon>
        <taxon>Panheteroptera</taxon>
        <taxon>Cimicomorpha</taxon>
        <taxon>Miridae</taxon>
        <taxon>Mirini</taxon>
        <taxon>Apolygus</taxon>
    </lineage>
</organism>
<feature type="region of interest" description="Disordered" evidence="6">
    <location>
        <begin position="415"/>
        <end position="617"/>
    </location>
</feature>
<comment type="function">
    <text evidence="5">Involved in transvection phenomena (= synapsis-dependent gene expression), where the synaptic pairing of chromosomes carrying genes with which zeste interacts influences the expression of these genes. Zeste binds to DNA and stimulates transcription from a nearby promoter.</text>
</comment>
<evidence type="ECO:0000313" key="9">
    <source>
        <dbReference type="EMBL" id="KAF6204838.1"/>
    </source>
</evidence>
<gene>
    <name evidence="9" type="ORF">GE061_019001</name>
</gene>
<dbReference type="AlphaFoldDB" id="A0A8S9X919"/>
<feature type="domain" description="Myb/SANT-like DNA-binding" evidence="8">
    <location>
        <begin position="8"/>
        <end position="80"/>
    </location>
</feature>
<evidence type="ECO:0000256" key="2">
    <source>
        <dbReference type="ARBA" id="ARBA00016807"/>
    </source>
</evidence>
<evidence type="ECO:0000256" key="4">
    <source>
        <dbReference type="ARBA" id="ARBA00023163"/>
    </source>
</evidence>
<dbReference type="OrthoDB" id="6597316at2759"/>
<keyword evidence="7" id="KW-0812">Transmembrane</keyword>
<accession>A0A8S9X919</accession>
<dbReference type="PANTHER" id="PTHR33480">
    <property type="entry name" value="SET DOMAIN-CONTAINING PROTEIN-RELATED"/>
    <property type="match status" value="1"/>
</dbReference>
<feature type="compositionally biased region" description="Polar residues" evidence="6">
    <location>
        <begin position="559"/>
        <end position="569"/>
    </location>
</feature>
<keyword evidence="7" id="KW-1133">Transmembrane helix</keyword>
<feature type="compositionally biased region" description="Low complexity" evidence="6">
    <location>
        <begin position="321"/>
        <end position="330"/>
    </location>
</feature>
<feature type="transmembrane region" description="Helical" evidence="7">
    <location>
        <begin position="210"/>
        <end position="229"/>
    </location>
</feature>
<feature type="region of interest" description="Disordered" evidence="6">
    <location>
        <begin position="775"/>
        <end position="806"/>
    </location>
</feature>
<comment type="subunit">
    <text evidence="1">Self-associates forming complexes of several hundred monomers.</text>
</comment>
<feature type="region of interest" description="Disordered" evidence="6">
    <location>
        <begin position="1049"/>
        <end position="1087"/>
    </location>
</feature>
<evidence type="ECO:0000256" key="7">
    <source>
        <dbReference type="SAM" id="Phobius"/>
    </source>
</evidence>
<feature type="compositionally biased region" description="Low complexity" evidence="6">
    <location>
        <begin position="1055"/>
        <end position="1066"/>
    </location>
</feature>
<dbReference type="InterPro" id="IPR028002">
    <property type="entry name" value="Myb_DNA-bind_5"/>
</dbReference>
<dbReference type="PANTHER" id="PTHR33480:SF1">
    <property type="entry name" value="TYR RECOMBINASE DOMAIN-CONTAINING PROTEIN"/>
    <property type="match status" value="1"/>
</dbReference>
<dbReference type="Proteomes" id="UP000466442">
    <property type="component" value="Linkage Group LG9"/>
</dbReference>
<protein>
    <recommendedName>
        <fullName evidence="2">Regulatory protein zeste</fullName>
    </recommendedName>
</protein>
<keyword evidence="7" id="KW-0472">Membrane</keyword>
<evidence type="ECO:0000256" key="5">
    <source>
        <dbReference type="ARBA" id="ARBA00025466"/>
    </source>
</evidence>
<feature type="compositionally biased region" description="Low complexity" evidence="6">
    <location>
        <begin position="479"/>
        <end position="509"/>
    </location>
</feature>
<evidence type="ECO:0000256" key="1">
    <source>
        <dbReference type="ARBA" id="ARBA00011764"/>
    </source>
</evidence>
<keyword evidence="10" id="KW-1185">Reference proteome</keyword>
<keyword evidence="3" id="KW-0805">Transcription regulation</keyword>
<comment type="caution">
    <text evidence="9">The sequence shown here is derived from an EMBL/GenBank/DDBJ whole genome shotgun (WGS) entry which is preliminary data.</text>
</comment>
<dbReference type="EMBL" id="WIXP02000009">
    <property type="protein sequence ID" value="KAF6204838.1"/>
    <property type="molecule type" value="Genomic_DNA"/>
</dbReference>
<feature type="region of interest" description="Disordered" evidence="6">
    <location>
        <begin position="306"/>
        <end position="333"/>
    </location>
</feature>
<sequence>MDKKRIAFSESEKVRLRELVMERRDVVENRKSDVNSQMEKKRAWDVITADFNSSGQFPNRSVVQLKRLWENVKARRKAQLSAEKRERFKTGGGPSAQIADEDAELDSLGVDVEIVDAFDSDTGRLAPRSVEVVGMDEIQENMIYECNVVHEEPDEIAIVEGEEAPAAQGSKRASTNPEVISRIKRNEEFNRRAGEIHVLKMKEQQQKVELAYMWTITTMSLFTGFWTYYGHNHLKKLWYPILPILPLLLEAEYSFENPAVTKDIPIEDTKKSKYTENVDVPCSSKDIPIEHTKKSKYREIVDVPCSSKGKMDSEGEDSEYQPESSISSESETSDMVTCEDIEQLLRVNNDVQILNSRKHKWMIRNPGCAISISEVAGIFKEAWIRAATMSTAINGFRETGIYPFNRNAIPDHFYAPAETTDHPLPPRDEQAFGGEESVQHVDPQPCSSSSETTDHPLPPTDGQALGEESVQHIDPQPCSSSSSAAACGTPRSQFSRPTSSGSSSFQFSPEDIRPFPKESEKRKKRINKNRGATAILTASPYKAKLQDAETSKKKAKPNVKNNLQKNEQPNVKGVTAGKKRGRPKGKKNKKRTVQQDFSSDEESNNEEWQPSTDDENDSGDACMYCDQLLCETPLSESWSMCTAEYSFENPAVTKDIPIEHTKKSKYREIVDVPCSSKDIPIEHTKKSKYREIVDVPGSSKGTRKKTRRAKHCCKFCLKVIENFPRHLRNQHHSEDEVKALLALPLLAEFRNERHKIIHNIKVEGDAYHNVQHPTDQIVGEGGKMDSEGEDSEYQPESSISSESETSDMVTCEDIEQLLRVNNDVQILNSRKHKMQNRKRTTELNSTFDFPPLYRRRPRIPKDKWTDLQSLKSLLPSDTHGYYDDIPHEEQSRRQVKRQEAVAKTEKKRRRLLMKLWTFNRRRVSEVDKLRLLNWQRGKEIDEDSPQFKCLSTSEQLCASSFIRLTVQGKLRRTVALLVAKKDIPKFEMMIEHRKKAGVTQENKYLFAVRNRYMEGTHIMSQFAAKCGANQPELLTGARLRKHLAAGLRKSPPISPEIEPASEPIPSTSGTSTLDQPRPSSSKESCSSAEKKFGSSLGNYDLYSGEAMYDILDVKHFVVPDSFFSNHGYKEESPQFYDNRKINFGGARRKGILYNRVQDYECCQPNRKK</sequence>
<evidence type="ECO:0000313" key="10">
    <source>
        <dbReference type="Proteomes" id="UP000466442"/>
    </source>
</evidence>
<feature type="compositionally biased region" description="Basic residues" evidence="6">
    <location>
        <begin position="577"/>
        <end position="592"/>
    </location>
</feature>
<evidence type="ECO:0000256" key="6">
    <source>
        <dbReference type="SAM" id="MobiDB-lite"/>
    </source>
</evidence>
<feature type="compositionally biased region" description="Basic and acidic residues" evidence="6">
    <location>
        <begin position="419"/>
        <end position="430"/>
    </location>
</feature>
<reference evidence="9" key="1">
    <citation type="journal article" date="2021" name="Mol. Ecol. Resour.">
        <title>Apolygus lucorum genome provides insights into omnivorousness and mesophyll feeding.</title>
        <authorList>
            <person name="Liu Y."/>
            <person name="Liu H."/>
            <person name="Wang H."/>
            <person name="Huang T."/>
            <person name="Liu B."/>
            <person name="Yang B."/>
            <person name="Yin L."/>
            <person name="Li B."/>
            <person name="Zhang Y."/>
            <person name="Zhang S."/>
            <person name="Jiang F."/>
            <person name="Zhang X."/>
            <person name="Ren Y."/>
            <person name="Wang B."/>
            <person name="Wang S."/>
            <person name="Lu Y."/>
            <person name="Wu K."/>
            <person name="Fan W."/>
            <person name="Wang G."/>
        </authorList>
    </citation>
    <scope>NUCLEOTIDE SEQUENCE</scope>
    <source>
        <strain evidence="9">12Hb</strain>
    </source>
</reference>
<evidence type="ECO:0000256" key="3">
    <source>
        <dbReference type="ARBA" id="ARBA00023015"/>
    </source>
</evidence>
<evidence type="ECO:0000259" key="8">
    <source>
        <dbReference type="Pfam" id="PF13873"/>
    </source>
</evidence>
<feature type="compositionally biased region" description="Basic and acidic residues" evidence="6">
    <location>
        <begin position="510"/>
        <end position="521"/>
    </location>
</feature>
<feature type="compositionally biased region" description="Low complexity" evidence="6">
    <location>
        <begin position="794"/>
        <end position="803"/>
    </location>
</feature>